<dbReference type="PANTHER" id="PTHR43337:SF1">
    <property type="entry name" value="XANTHINE_URACIL PERMEASE C887.17-RELATED"/>
    <property type="match status" value="1"/>
</dbReference>
<gene>
    <name evidence="8" type="ORF">CEUSTIGMA_g5516.t1</name>
</gene>
<accession>A0A250X4R2</accession>
<feature type="transmembrane region" description="Helical" evidence="7">
    <location>
        <begin position="547"/>
        <end position="566"/>
    </location>
</feature>
<dbReference type="OrthoDB" id="431212at2759"/>
<dbReference type="AlphaFoldDB" id="A0A250X4R2"/>
<evidence type="ECO:0000256" key="6">
    <source>
        <dbReference type="ARBA" id="ARBA00023136"/>
    </source>
</evidence>
<keyword evidence="3" id="KW-0813">Transport</keyword>
<feature type="transmembrane region" description="Helical" evidence="7">
    <location>
        <begin position="344"/>
        <end position="360"/>
    </location>
</feature>
<evidence type="ECO:0000313" key="8">
    <source>
        <dbReference type="EMBL" id="GAX78074.1"/>
    </source>
</evidence>
<proteinExistence type="inferred from homology"/>
<comment type="similarity">
    <text evidence="2">Belongs to the nucleobase:cation symporter-2 (NCS2) (TC 2.A.40) family. Azg-like subfamily.</text>
</comment>
<feature type="transmembrane region" description="Helical" evidence="7">
    <location>
        <begin position="100"/>
        <end position="119"/>
    </location>
</feature>
<dbReference type="PANTHER" id="PTHR43337">
    <property type="entry name" value="XANTHINE/URACIL PERMEASE C887.17-RELATED"/>
    <property type="match status" value="1"/>
</dbReference>
<evidence type="ECO:0000256" key="3">
    <source>
        <dbReference type="ARBA" id="ARBA00022448"/>
    </source>
</evidence>
<feature type="transmembrane region" description="Helical" evidence="7">
    <location>
        <begin position="321"/>
        <end position="338"/>
    </location>
</feature>
<feature type="transmembrane region" description="Helical" evidence="7">
    <location>
        <begin position="572"/>
        <end position="590"/>
    </location>
</feature>
<keyword evidence="6 7" id="KW-0472">Membrane</keyword>
<protein>
    <recommendedName>
        <fullName evidence="10">Xanthine/uracil/vitamin C permease</fullName>
    </recommendedName>
</protein>
<evidence type="ECO:0008006" key="10">
    <source>
        <dbReference type="Google" id="ProtNLM"/>
    </source>
</evidence>
<dbReference type="Pfam" id="PF00860">
    <property type="entry name" value="Xan_ur_permease"/>
    <property type="match status" value="2"/>
</dbReference>
<dbReference type="InterPro" id="IPR045018">
    <property type="entry name" value="Azg-like"/>
</dbReference>
<feature type="transmembrane region" description="Helical" evidence="7">
    <location>
        <begin position="184"/>
        <end position="201"/>
    </location>
</feature>
<keyword evidence="9" id="KW-1185">Reference proteome</keyword>
<evidence type="ECO:0000256" key="1">
    <source>
        <dbReference type="ARBA" id="ARBA00004127"/>
    </source>
</evidence>
<feature type="transmembrane region" description="Helical" evidence="7">
    <location>
        <begin position="152"/>
        <end position="172"/>
    </location>
</feature>
<dbReference type="GO" id="GO:0005886">
    <property type="term" value="C:plasma membrane"/>
    <property type="evidence" value="ECO:0007669"/>
    <property type="project" value="TreeGrafter"/>
</dbReference>
<sequence length="658" mass="71018">MNVSPTVRGHNNVRRRCDVDCCLELRVLTTLHLLRHLHRTSFQSFAAVNAGILADTGGTCVPEFDCSRERWDAVGPGCVFDSAGTNPQWGACIASFKQSLIASTCIASMLATLCMGIFARMPMALAPAMGVNAYFTYTIVGYMGTGLISYQAALAAAFVEGCIFILISASGLRSLMVELIPKSLMYATAAGIGSFLAFIGLQGSQGLGVIGYDGATLVALAGCPPEEQGSSYMMREVDSYWLNFCFSAWQFQDTNDTLTSYTDQYALNYFTSVLNLTSPFNPSLVCSQYIFGSSSPVPLVQYGLPAPSAAYGCMGHSMQSLTMWLGIFGGAIMVLLMARGVPAAILWGILFTTFISWIPYPNKTTYFGDQSTLPGGADRYSYFLKGATVPNVGKSGGVLNFNALSHGNTWLALISFLYLDFMDATSTMYTLAGLVAEKVPGFRNEKGEWPRQIMTMCCDGFAIIIGSTLGTSPLTVFAESTVGVKEGGRTGVVALVVAFGFGISMFLSPIFSSIPPYATGPAIIFVGALMMEHAAHVEWNDINKAVPAFLTILLMPLTYSIAYGIIGGMCATLLLWLCNMIIDFVLATVYKNMTMRQVYLDSFSHLYRAFGKEQVLVDELPGYVSPHTLSGQKAAVEFEITAAVKPENMMKSEEADLK</sequence>
<dbReference type="EMBL" id="BEGY01000029">
    <property type="protein sequence ID" value="GAX78074.1"/>
    <property type="molecule type" value="Genomic_DNA"/>
</dbReference>
<evidence type="ECO:0000256" key="7">
    <source>
        <dbReference type="SAM" id="Phobius"/>
    </source>
</evidence>
<keyword evidence="5 7" id="KW-1133">Transmembrane helix</keyword>
<keyword evidence="4 7" id="KW-0812">Transmembrane</keyword>
<dbReference type="STRING" id="1157962.A0A250X4R2"/>
<evidence type="ECO:0000313" key="9">
    <source>
        <dbReference type="Proteomes" id="UP000232323"/>
    </source>
</evidence>
<dbReference type="Proteomes" id="UP000232323">
    <property type="component" value="Unassembled WGS sequence"/>
</dbReference>
<organism evidence="8 9">
    <name type="scientific">Chlamydomonas eustigma</name>
    <dbReference type="NCBI Taxonomy" id="1157962"/>
    <lineage>
        <taxon>Eukaryota</taxon>
        <taxon>Viridiplantae</taxon>
        <taxon>Chlorophyta</taxon>
        <taxon>core chlorophytes</taxon>
        <taxon>Chlorophyceae</taxon>
        <taxon>CS clade</taxon>
        <taxon>Chlamydomonadales</taxon>
        <taxon>Chlamydomonadaceae</taxon>
        <taxon>Chlamydomonas</taxon>
    </lineage>
</organism>
<evidence type="ECO:0000256" key="5">
    <source>
        <dbReference type="ARBA" id="ARBA00022989"/>
    </source>
</evidence>
<dbReference type="GO" id="GO:0015854">
    <property type="term" value="P:guanine transport"/>
    <property type="evidence" value="ECO:0007669"/>
    <property type="project" value="TreeGrafter"/>
</dbReference>
<dbReference type="InterPro" id="IPR006043">
    <property type="entry name" value="NCS2"/>
</dbReference>
<comment type="caution">
    <text evidence="8">The sequence shown here is derived from an EMBL/GenBank/DDBJ whole genome shotgun (WGS) entry which is preliminary data.</text>
</comment>
<dbReference type="GO" id="GO:0005345">
    <property type="term" value="F:purine nucleobase transmembrane transporter activity"/>
    <property type="evidence" value="ECO:0007669"/>
    <property type="project" value="TreeGrafter"/>
</dbReference>
<comment type="subcellular location">
    <subcellularLocation>
        <location evidence="1">Endomembrane system</location>
        <topology evidence="1">Multi-pass membrane protein</topology>
    </subcellularLocation>
</comment>
<feature type="transmembrane region" description="Helical" evidence="7">
    <location>
        <begin position="490"/>
        <end position="511"/>
    </location>
</feature>
<feature type="transmembrane region" description="Helical" evidence="7">
    <location>
        <begin position="452"/>
        <end position="478"/>
    </location>
</feature>
<reference evidence="8 9" key="1">
    <citation type="submission" date="2017-08" db="EMBL/GenBank/DDBJ databases">
        <title>Acidophilic green algal genome provides insights into adaptation to an acidic environment.</title>
        <authorList>
            <person name="Hirooka S."/>
            <person name="Hirose Y."/>
            <person name="Kanesaki Y."/>
            <person name="Higuchi S."/>
            <person name="Fujiwara T."/>
            <person name="Onuma R."/>
            <person name="Era A."/>
            <person name="Ohbayashi R."/>
            <person name="Uzuka A."/>
            <person name="Nozaki H."/>
            <person name="Yoshikawa H."/>
            <person name="Miyagishima S.Y."/>
        </authorList>
    </citation>
    <scope>NUCLEOTIDE SEQUENCE [LARGE SCALE GENOMIC DNA]</scope>
    <source>
        <strain evidence="8 9">NIES-2499</strain>
    </source>
</reference>
<dbReference type="GO" id="GO:0012505">
    <property type="term" value="C:endomembrane system"/>
    <property type="evidence" value="ECO:0007669"/>
    <property type="project" value="UniProtKB-SubCell"/>
</dbReference>
<evidence type="ECO:0000256" key="4">
    <source>
        <dbReference type="ARBA" id="ARBA00022692"/>
    </source>
</evidence>
<name>A0A250X4R2_9CHLO</name>
<evidence type="ECO:0000256" key="2">
    <source>
        <dbReference type="ARBA" id="ARBA00005697"/>
    </source>
</evidence>
<dbReference type="GO" id="GO:0015853">
    <property type="term" value="P:adenine transport"/>
    <property type="evidence" value="ECO:0007669"/>
    <property type="project" value="TreeGrafter"/>
</dbReference>